<sequence length="71" mass="7861">GFPHTSLDSDDHLWTQLFRSKPPVDSGSLLPRLASSLLHYLSAQHRSHPSPLDCTSAAEPSVRLGYSSDWM</sequence>
<evidence type="ECO:0000313" key="2">
    <source>
        <dbReference type="Proteomes" id="UP001482620"/>
    </source>
</evidence>
<dbReference type="Proteomes" id="UP001482620">
    <property type="component" value="Unassembled WGS sequence"/>
</dbReference>
<accession>A0ABV0SW45</accession>
<gene>
    <name evidence="1" type="ORF">ILYODFUR_011526</name>
</gene>
<reference evidence="1 2" key="1">
    <citation type="submission" date="2021-06" db="EMBL/GenBank/DDBJ databases">
        <authorList>
            <person name="Palmer J.M."/>
        </authorList>
    </citation>
    <scope>NUCLEOTIDE SEQUENCE [LARGE SCALE GENOMIC DNA]</scope>
    <source>
        <strain evidence="2">if_2019</strain>
        <tissue evidence="1">Muscle</tissue>
    </source>
</reference>
<feature type="non-terminal residue" evidence="1">
    <location>
        <position position="1"/>
    </location>
</feature>
<dbReference type="EMBL" id="JAHRIQ010012459">
    <property type="protein sequence ID" value="MEQ2224829.1"/>
    <property type="molecule type" value="Genomic_DNA"/>
</dbReference>
<comment type="caution">
    <text evidence="1">The sequence shown here is derived from an EMBL/GenBank/DDBJ whole genome shotgun (WGS) entry which is preliminary data.</text>
</comment>
<keyword evidence="2" id="KW-1185">Reference proteome</keyword>
<protein>
    <submittedName>
        <fullName evidence="1">Uncharacterized protein</fullName>
    </submittedName>
</protein>
<name>A0ABV0SW45_9TELE</name>
<proteinExistence type="predicted"/>
<evidence type="ECO:0000313" key="1">
    <source>
        <dbReference type="EMBL" id="MEQ2224829.1"/>
    </source>
</evidence>
<organism evidence="1 2">
    <name type="scientific">Ilyodon furcidens</name>
    <name type="common">goldbreast splitfin</name>
    <dbReference type="NCBI Taxonomy" id="33524"/>
    <lineage>
        <taxon>Eukaryota</taxon>
        <taxon>Metazoa</taxon>
        <taxon>Chordata</taxon>
        <taxon>Craniata</taxon>
        <taxon>Vertebrata</taxon>
        <taxon>Euteleostomi</taxon>
        <taxon>Actinopterygii</taxon>
        <taxon>Neopterygii</taxon>
        <taxon>Teleostei</taxon>
        <taxon>Neoteleostei</taxon>
        <taxon>Acanthomorphata</taxon>
        <taxon>Ovalentaria</taxon>
        <taxon>Atherinomorphae</taxon>
        <taxon>Cyprinodontiformes</taxon>
        <taxon>Goodeidae</taxon>
        <taxon>Ilyodon</taxon>
    </lineage>
</organism>